<organism evidence="3 4">
    <name type="scientific">Fuerstiella marisgermanici</name>
    <dbReference type="NCBI Taxonomy" id="1891926"/>
    <lineage>
        <taxon>Bacteria</taxon>
        <taxon>Pseudomonadati</taxon>
        <taxon>Planctomycetota</taxon>
        <taxon>Planctomycetia</taxon>
        <taxon>Planctomycetales</taxon>
        <taxon>Planctomycetaceae</taxon>
        <taxon>Fuerstiella</taxon>
    </lineage>
</organism>
<dbReference type="PANTHER" id="PTHR43752:SF2">
    <property type="entry name" value="BNR_ASP-BOX REPEAT FAMILY PROTEIN"/>
    <property type="match status" value="1"/>
</dbReference>
<name>A0A1P8WEC0_9PLAN</name>
<protein>
    <submittedName>
        <fullName evidence="3">Putative neuraminidase (Sialidase)</fullName>
    </submittedName>
</protein>
<dbReference type="Pfam" id="PF13088">
    <property type="entry name" value="BNR_2"/>
    <property type="match status" value="1"/>
</dbReference>
<evidence type="ECO:0000256" key="1">
    <source>
        <dbReference type="SAM" id="SignalP"/>
    </source>
</evidence>
<keyword evidence="1" id="KW-0732">Signal</keyword>
<dbReference type="AlphaFoldDB" id="A0A1P8WEC0"/>
<dbReference type="STRING" id="1891926.Fuma_02027"/>
<gene>
    <name evidence="3" type="ORF">Fuma_02027</name>
</gene>
<sequence precursor="true">MITKHNRTRLQQNLSLMTKATVLLAMFVAAGGVPSAFGQSTLTSELVFPLDQRHNHAPGIVELENGELLVSWYRGSGERKADDVAVYGARKPVGSKTWSDPFRMVDTPGFPDCNTCMMIDRHNRLCLYWPVIIANTWESCLTFYKVSDQPTGKGSPEWSDGGVILLKPEDFGPKAIQVLDEEIAKLPTQLADAYSTELSDLRELLTQKLYQRLGWQPRCKPTVLPSGRILLPLYSDTYSICIMAISDDDGAHWYASKPLIGFGNIQPAVLRRDDGTLIAYMRENGPRKHIRVCESKDDGITWGPVTESVLVNPGSGLDGVRLKNGHWLLVYNDTQKGRNSLAVSISTDEGRSWKWTRHLERQEEGSYHYPAVIQGSDGTIHVVYSYFVTGGKSMKHASFDEAWVQQGKKD</sequence>
<dbReference type="InterPro" id="IPR036278">
    <property type="entry name" value="Sialidase_sf"/>
</dbReference>
<feature type="domain" description="Sialidase" evidence="2">
    <location>
        <begin position="218"/>
        <end position="382"/>
    </location>
</feature>
<keyword evidence="4" id="KW-1185">Reference proteome</keyword>
<evidence type="ECO:0000313" key="4">
    <source>
        <dbReference type="Proteomes" id="UP000187735"/>
    </source>
</evidence>
<proteinExistence type="predicted"/>
<dbReference type="Proteomes" id="UP000187735">
    <property type="component" value="Chromosome"/>
</dbReference>
<accession>A0A1P8WEC0</accession>
<dbReference type="SUPFAM" id="SSF50939">
    <property type="entry name" value="Sialidases"/>
    <property type="match status" value="1"/>
</dbReference>
<reference evidence="3 4" key="1">
    <citation type="journal article" date="2016" name="Front. Microbiol.">
        <title>Fuerstia marisgermanicae gen. nov., sp. nov., an Unusual Member of the Phylum Planctomycetes from the German Wadden Sea.</title>
        <authorList>
            <person name="Kohn T."/>
            <person name="Heuer A."/>
            <person name="Jogler M."/>
            <person name="Vollmers J."/>
            <person name="Boedeker C."/>
            <person name="Bunk B."/>
            <person name="Rast P."/>
            <person name="Borchert D."/>
            <person name="Glockner I."/>
            <person name="Freese H.M."/>
            <person name="Klenk H.P."/>
            <person name="Overmann J."/>
            <person name="Kaster A.K."/>
            <person name="Rohde M."/>
            <person name="Wiegand S."/>
            <person name="Jogler C."/>
        </authorList>
    </citation>
    <scope>NUCLEOTIDE SEQUENCE [LARGE SCALE GENOMIC DNA]</scope>
    <source>
        <strain evidence="3 4">NH11</strain>
    </source>
</reference>
<dbReference type="PANTHER" id="PTHR43752">
    <property type="entry name" value="BNR/ASP-BOX REPEAT FAMILY PROTEIN"/>
    <property type="match status" value="1"/>
</dbReference>
<evidence type="ECO:0000313" key="3">
    <source>
        <dbReference type="EMBL" id="APZ92416.1"/>
    </source>
</evidence>
<dbReference type="CDD" id="cd15482">
    <property type="entry name" value="Sialidase_non-viral"/>
    <property type="match status" value="1"/>
</dbReference>
<dbReference type="InterPro" id="IPR011040">
    <property type="entry name" value="Sialidase"/>
</dbReference>
<dbReference type="Gene3D" id="2.120.10.10">
    <property type="match status" value="1"/>
</dbReference>
<evidence type="ECO:0000259" key="2">
    <source>
        <dbReference type="Pfam" id="PF13088"/>
    </source>
</evidence>
<dbReference type="EMBL" id="CP017641">
    <property type="protein sequence ID" value="APZ92416.1"/>
    <property type="molecule type" value="Genomic_DNA"/>
</dbReference>
<feature type="chain" id="PRO_5013337961" evidence="1">
    <location>
        <begin position="39"/>
        <end position="410"/>
    </location>
</feature>
<feature type="signal peptide" evidence="1">
    <location>
        <begin position="1"/>
        <end position="38"/>
    </location>
</feature>
<dbReference type="KEGG" id="fmr:Fuma_02027"/>